<dbReference type="GeneID" id="14906633"/>
<dbReference type="RefSeq" id="XP_004032095.1">
    <property type="nucleotide sequence ID" value="XM_004032047.1"/>
</dbReference>
<dbReference type="EMBL" id="GL983984">
    <property type="protein sequence ID" value="EGR30508.1"/>
    <property type="molecule type" value="Genomic_DNA"/>
</dbReference>
<dbReference type="InterPro" id="IPR016024">
    <property type="entry name" value="ARM-type_fold"/>
</dbReference>
<dbReference type="PANTHER" id="PTHR45619">
    <property type="entry name" value="SERINE/THREONINE-PROTEIN PHOSPHATASE PP2A-RELATED"/>
    <property type="match status" value="1"/>
</dbReference>
<dbReference type="InterPro" id="IPR006186">
    <property type="entry name" value="Ser/Thr-sp_prot-phosphatase"/>
</dbReference>
<dbReference type="InParanoid" id="G0QW85"/>
<protein>
    <recommendedName>
        <fullName evidence="5">Serine/threonine-protein phosphatase</fullName>
        <ecNumber evidence="5">3.1.3.16</ecNumber>
    </recommendedName>
</protein>
<organism evidence="7 8">
    <name type="scientific">Ichthyophthirius multifiliis</name>
    <name type="common">White spot disease agent</name>
    <name type="synonym">Ich</name>
    <dbReference type="NCBI Taxonomy" id="5932"/>
    <lineage>
        <taxon>Eukaryota</taxon>
        <taxon>Sar</taxon>
        <taxon>Alveolata</taxon>
        <taxon>Ciliophora</taxon>
        <taxon>Intramacronucleata</taxon>
        <taxon>Oligohymenophorea</taxon>
        <taxon>Hymenostomatida</taxon>
        <taxon>Ophryoglenina</taxon>
        <taxon>Ichthyophthirius</taxon>
    </lineage>
</organism>
<dbReference type="OrthoDB" id="1930084at2759"/>
<dbReference type="GO" id="GO:0004722">
    <property type="term" value="F:protein serine/threonine phosphatase activity"/>
    <property type="evidence" value="ECO:0007669"/>
    <property type="project" value="UniProtKB-EC"/>
</dbReference>
<dbReference type="Proteomes" id="UP000008983">
    <property type="component" value="Unassembled WGS sequence"/>
</dbReference>
<dbReference type="SMART" id="SM00156">
    <property type="entry name" value="PP2Ac"/>
    <property type="match status" value="1"/>
</dbReference>
<dbReference type="Gene3D" id="1.25.10.10">
    <property type="entry name" value="Leucine-rich Repeat Variant"/>
    <property type="match status" value="1"/>
</dbReference>
<name>G0QW85_ICHMU</name>
<proteinExistence type="inferred from homology"/>
<reference evidence="7 8" key="1">
    <citation type="submission" date="2011-07" db="EMBL/GenBank/DDBJ databases">
        <authorList>
            <person name="Coyne R."/>
            <person name="Brami D."/>
            <person name="Johnson J."/>
            <person name="Hostetler J."/>
            <person name="Hannick L."/>
            <person name="Clark T."/>
            <person name="Cassidy-Hanley D."/>
            <person name="Inman J."/>
        </authorList>
    </citation>
    <scope>NUCLEOTIDE SEQUENCE [LARGE SCALE GENOMIC DNA]</scope>
    <source>
        <strain evidence="7 8">G5</strain>
    </source>
</reference>
<dbReference type="eggNOG" id="KOG0371">
    <property type="taxonomic scope" value="Eukaryota"/>
</dbReference>
<dbReference type="InterPro" id="IPR004843">
    <property type="entry name" value="Calcineurin-like_PHP"/>
</dbReference>
<evidence type="ECO:0000256" key="3">
    <source>
        <dbReference type="ARBA" id="ARBA00023211"/>
    </source>
</evidence>
<evidence type="ECO:0000256" key="2">
    <source>
        <dbReference type="ARBA" id="ARBA00022801"/>
    </source>
</evidence>
<keyword evidence="3" id="KW-0464">Manganese</keyword>
<dbReference type="PROSITE" id="PS00125">
    <property type="entry name" value="SER_THR_PHOSPHATASE"/>
    <property type="match status" value="1"/>
</dbReference>
<comment type="similarity">
    <text evidence="5">Belongs to the PPP phosphatase family.</text>
</comment>
<accession>G0QW85</accession>
<evidence type="ECO:0000256" key="1">
    <source>
        <dbReference type="ARBA" id="ARBA00022723"/>
    </source>
</evidence>
<keyword evidence="1" id="KW-0479">Metal-binding</keyword>
<evidence type="ECO:0000313" key="8">
    <source>
        <dbReference type="Proteomes" id="UP000008983"/>
    </source>
</evidence>
<keyword evidence="7" id="KW-0413">Isomerase</keyword>
<feature type="domain" description="Serine/threonine specific protein phosphatases" evidence="6">
    <location>
        <begin position="393"/>
        <end position="398"/>
    </location>
</feature>
<dbReference type="InterPro" id="IPR047129">
    <property type="entry name" value="PPA2-like"/>
</dbReference>
<dbReference type="STRING" id="857967.G0QW85"/>
<dbReference type="Pfam" id="PF00149">
    <property type="entry name" value="Metallophos"/>
    <property type="match status" value="1"/>
</dbReference>
<comment type="catalytic activity">
    <reaction evidence="5">
        <text>O-phospho-L-threonyl-[protein] + H2O = L-threonyl-[protein] + phosphate</text>
        <dbReference type="Rhea" id="RHEA:47004"/>
        <dbReference type="Rhea" id="RHEA-COMP:11060"/>
        <dbReference type="Rhea" id="RHEA-COMP:11605"/>
        <dbReference type="ChEBI" id="CHEBI:15377"/>
        <dbReference type="ChEBI" id="CHEBI:30013"/>
        <dbReference type="ChEBI" id="CHEBI:43474"/>
        <dbReference type="ChEBI" id="CHEBI:61977"/>
        <dbReference type="EC" id="3.1.3.16"/>
    </reaction>
</comment>
<dbReference type="GO" id="GO:0046872">
    <property type="term" value="F:metal ion binding"/>
    <property type="evidence" value="ECO:0007669"/>
    <property type="project" value="UniProtKB-KW"/>
</dbReference>
<evidence type="ECO:0000256" key="5">
    <source>
        <dbReference type="RuleBase" id="RU004273"/>
    </source>
</evidence>
<sequence length="582" mass="67514">MMQNETDSKALMKLFRLIANLLTVQDIGNDLCSKKTMYYQDLLKKSKLVLQKYNNFSQNKEMIECVLCCLANVTFYDKLVIVQNDFEFKNLKNDILAIISGFIMQTEQEDICCEALRILSNLSRCKELIKQIIKYKIIDALVILLESNQKEIVYYAIGSLINLTNNDDIKRQMDNQVMESLLQIVQDCNIDDNDLISVSLKCIGNIMENNNKLQQDFTQRIENILMQYGEQCDTAISKSYRQEETNEITQVFELRNLINQILNNMPEEMYICLVPKNMSKLNNQEIQNLDLYIDQLYEGKQIGEQEVKFLCEKAQEILRLESNVQPVKSPITICGDIHGQFHDLMELFKIGGKIPDTNYLFLGDYVDRGYYSVECVSLLTALKVRYKDRITLLRGNHESRQITQVYGFYDECLRKYGNANVWKYFTDLFDFLPLTALVEGQIFGLHGGLSPNIKSLDEIRQLDRVQEIPHEGIFLQNKYIQDLCVIFYGVILIVEVGLIKVLGEQDLLLDKISHQLVMEGYEQTHDKKVVTLFSAPNYCYRCGNQAAIIEVDENMNMTYLQFDPAPRRGEVHITKKTPDYFL</sequence>
<dbReference type="InterPro" id="IPR011989">
    <property type="entry name" value="ARM-like"/>
</dbReference>
<evidence type="ECO:0000256" key="4">
    <source>
        <dbReference type="PROSITE-ProRule" id="PRU00259"/>
    </source>
</evidence>
<dbReference type="SUPFAM" id="SSF56300">
    <property type="entry name" value="Metallo-dependent phosphatases"/>
    <property type="match status" value="1"/>
</dbReference>
<evidence type="ECO:0000259" key="6">
    <source>
        <dbReference type="PROSITE" id="PS00125"/>
    </source>
</evidence>
<feature type="repeat" description="ARM" evidence="4">
    <location>
        <begin position="136"/>
        <end position="168"/>
    </location>
</feature>
<gene>
    <name evidence="7" type="ORF">IMG5_130210</name>
</gene>
<dbReference type="PRINTS" id="PR00114">
    <property type="entry name" value="STPHPHTASE"/>
</dbReference>
<keyword evidence="8" id="KW-1185">Reference proteome</keyword>
<dbReference type="AlphaFoldDB" id="G0QW85"/>
<dbReference type="GO" id="GO:0016853">
    <property type="term" value="F:isomerase activity"/>
    <property type="evidence" value="ECO:0007669"/>
    <property type="project" value="UniProtKB-KW"/>
</dbReference>
<dbReference type="SUPFAM" id="SSF48371">
    <property type="entry name" value="ARM repeat"/>
    <property type="match status" value="1"/>
</dbReference>
<dbReference type="PROSITE" id="PS50176">
    <property type="entry name" value="ARM_REPEAT"/>
    <property type="match status" value="1"/>
</dbReference>
<dbReference type="InterPro" id="IPR029052">
    <property type="entry name" value="Metallo-depent_PP-like"/>
</dbReference>
<dbReference type="EC" id="3.1.3.16" evidence="5"/>
<keyword evidence="2 5" id="KW-0378">Hydrolase</keyword>
<dbReference type="InterPro" id="IPR000225">
    <property type="entry name" value="Armadillo"/>
</dbReference>
<dbReference type="Gene3D" id="3.60.21.10">
    <property type="match status" value="1"/>
</dbReference>
<evidence type="ECO:0000313" key="7">
    <source>
        <dbReference type="EMBL" id="EGR30508.1"/>
    </source>
</evidence>